<feature type="signal peptide" evidence="2">
    <location>
        <begin position="1"/>
        <end position="21"/>
    </location>
</feature>
<feature type="chain" id="PRO_5019856542" evidence="2">
    <location>
        <begin position="22"/>
        <end position="168"/>
    </location>
</feature>
<reference evidence="3 4" key="1">
    <citation type="submission" date="2018-10" db="EMBL/GenBank/DDBJ databases">
        <title>Robbsia sp. DHC34, isolated from soil.</title>
        <authorList>
            <person name="Gao Z.-H."/>
            <person name="Qiu L.-H."/>
        </authorList>
    </citation>
    <scope>NUCLEOTIDE SEQUENCE [LARGE SCALE GENOMIC DNA]</scope>
    <source>
        <strain evidence="3 4">DHC34</strain>
    </source>
</reference>
<protein>
    <submittedName>
        <fullName evidence="3">Uncharacterized protein</fullName>
    </submittedName>
</protein>
<evidence type="ECO:0000313" key="3">
    <source>
        <dbReference type="EMBL" id="RKP48665.1"/>
    </source>
</evidence>
<accession>A0A494XD35</accession>
<proteinExistence type="predicted"/>
<dbReference type="OrthoDB" id="9115021at2"/>
<sequence>MKLAKLLALCVACHFAAPVLAQTADANSPTTASSAPASIAPPAGALPDGPRGFPPPPGAGFADRGPHHGGPGFEGRPEGPPEVHAAIRTIDEIASLYVETDRASELPAFYRSVLAKTHDPIIRDLVFHRLADTQLKPAHADDAIATLRGALDESLARLDSLPHGGPKH</sequence>
<dbReference type="AlphaFoldDB" id="A0A494XD35"/>
<comment type="caution">
    <text evidence="3">The sequence shown here is derived from an EMBL/GenBank/DDBJ whole genome shotgun (WGS) entry which is preliminary data.</text>
</comment>
<gene>
    <name evidence="3" type="ORF">D7S86_21945</name>
</gene>
<name>A0A494XD35_9BURK</name>
<feature type="region of interest" description="Disordered" evidence="1">
    <location>
        <begin position="26"/>
        <end position="82"/>
    </location>
</feature>
<evidence type="ECO:0000256" key="2">
    <source>
        <dbReference type="SAM" id="SignalP"/>
    </source>
</evidence>
<keyword evidence="2" id="KW-0732">Signal</keyword>
<evidence type="ECO:0000313" key="4">
    <source>
        <dbReference type="Proteomes" id="UP000270342"/>
    </source>
</evidence>
<keyword evidence="4" id="KW-1185">Reference proteome</keyword>
<dbReference type="Proteomes" id="UP000270342">
    <property type="component" value="Unassembled WGS sequence"/>
</dbReference>
<dbReference type="EMBL" id="RBZU01000011">
    <property type="protein sequence ID" value="RKP48665.1"/>
    <property type="molecule type" value="Genomic_DNA"/>
</dbReference>
<organism evidence="3 4">
    <name type="scientific">Pararobbsia silviterrae</name>
    <dbReference type="NCBI Taxonomy" id="1792498"/>
    <lineage>
        <taxon>Bacteria</taxon>
        <taxon>Pseudomonadati</taxon>
        <taxon>Pseudomonadota</taxon>
        <taxon>Betaproteobacteria</taxon>
        <taxon>Burkholderiales</taxon>
        <taxon>Burkholderiaceae</taxon>
        <taxon>Pararobbsia</taxon>
    </lineage>
</organism>
<feature type="compositionally biased region" description="Low complexity" evidence="1">
    <location>
        <begin position="26"/>
        <end position="51"/>
    </location>
</feature>
<dbReference type="RefSeq" id="WP_121089310.1">
    <property type="nucleotide sequence ID" value="NZ_RBZU01000011.1"/>
</dbReference>
<evidence type="ECO:0000256" key="1">
    <source>
        <dbReference type="SAM" id="MobiDB-lite"/>
    </source>
</evidence>